<protein>
    <submittedName>
        <fullName evidence="1">Uncharacterized protein</fullName>
    </submittedName>
</protein>
<evidence type="ECO:0000313" key="1">
    <source>
        <dbReference type="EMBL" id="PBK58333.1"/>
    </source>
</evidence>
<dbReference type="AlphaFoldDB" id="A0A2H3B3A9"/>
<accession>A0A2H3B3A9</accession>
<name>A0A2H3B3A9_9AGAR</name>
<organism evidence="1 2">
    <name type="scientific">Armillaria solidipes</name>
    <dbReference type="NCBI Taxonomy" id="1076256"/>
    <lineage>
        <taxon>Eukaryota</taxon>
        <taxon>Fungi</taxon>
        <taxon>Dikarya</taxon>
        <taxon>Basidiomycota</taxon>
        <taxon>Agaricomycotina</taxon>
        <taxon>Agaricomycetes</taxon>
        <taxon>Agaricomycetidae</taxon>
        <taxon>Agaricales</taxon>
        <taxon>Marasmiineae</taxon>
        <taxon>Physalacriaceae</taxon>
        <taxon>Armillaria</taxon>
    </lineage>
</organism>
<reference evidence="2" key="1">
    <citation type="journal article" date="2017" name="Nat. Ecol. Evol.">
        <title>Genome expansion and lineage-specific genetic innovations in the forest pathogenic fungi Armillaria.</title>
        <authorList>
            <person name="Sipos G."/>
            <person name="Prasanna A.N."/>
            <person name="Walter M.C."/>
            <person name="O'Connor E."/>
            <person name="Balint B."/>
            <person name="Krizsan K."/>
            <person name="Kiss B."/>
            <person name="Hess J."/>
            <person name="Varga T."/>
            <person name="Slot J."/>
            <person name="Riley R."/>
            <person name="Boka B."/>
            <person name="Rigling D."/>
            <person name="Barry K."/>
            <person name="Lee J."/>
            <person name="Mihaltcheva S."/>
            <person name="LaButti K."/>
            <person name="Lipzen A."/>
            <person name="Waldron R."/>
            <person name="Moloney N.M."/>
            <person name="Sperisen C."/>
            <person name="Kredics L."/>
            <person name="Vagvoelgyi C."/>
            <person name="Patrignani A."/>
            <person name="Fitzpatrick D."/>
            <person name="Nagy I."/>
            <person name="Doyle S."/>
            <person name="Anderson J.B."/>
            <person name="Grigoriev I.V."/>
            <person name="Gueldener U."/>
            <person name="Muensterkoetter M."/>
            <person name="Nagy L.G."/>
        </authorList>
    </citation>
    <scope>NUCLEOTIDE SEQUENCE [LARGE SCALE GENOMIC DNA]</scope>
    <source>
        <strain evidence="2">28-4</strain>
    </source>
</reference>
<sequence>MSAAALPSRSQCIHDTGTDNHCHCPQFAPTLLDPYICANCVHGIHTHVDYVSMVAIHYPPTRCAAFVQKTPLTQCCTCEAQLHDHIAIDNPYRSAEPWNVLDYFPDSDVPSSNVRVASHSNDTINMPNSMPFPSNTANENLMPVTPMPTYSNYIGSHSFSPSCDARSIPFNPTIQSYPSASSALSSIQGPDIAQTQAYSPDNSFVQYRDHVDNNSYARQSSGSAMTGGYEYQYYSNAMYDATPEASPHPYT</sequence>
<keyword evidence="2" id="KW-1185">Reference proteome</keyword>
<dbReference type="Proteomes" id="UP000218334">
    <property type="component" value="Unassembled WGS sequence"/>
</dbReference>
<proteinExistence type="predicted"/>
<evidence type="ECO:0000313" key="2">
    <source>
        <dbReference type="Proteomes" id="UP000218334"/>
    </source>
</evidence>
<gene>
    <name evidence="1" type="ORF">ARMSODRAFT_1028335</name>
</gene>
<dbReference type="EMBL" id="KZ293551">
    <property type="protein sequence ID" value="PBK58333.1"/>
    <property type="molecule type" value="Genomic_DNA"/>
</dbReference>